<gene>
    <name evidence="2" type="ORF">SAMN02745229_03778</name>
</gene>
<keyword evidence="1" id="KW-0812">Transmembrane</keyword>
<proteinExistence type="predicted"/>
<keyword evidence="3" id="KW-1185">Reference proteome</keyword>
<reference evidence="3" key="1">
    <citation type="submission" date="2016-11" db="EMBL/GenBank/DDBJ databases">
        <authorList>
            <person name="Varghese N."/>
            <person name="Submissions S."/>
        </authorList>
    </citation>
    <scope>NUCLEOTIDE SEQUENCE [LARGE SCALE GENOMIC DNA]</scope>
    <source>
        <strain evidence="3">DSM 3071</strain>
    </source>
</reference>
<keyword evidence="1" id="KW-0472">Membrane</keyword>
<evidence type="ECO:0000313" key="3">
    <source>
        <dbReference type="Proteomes" id="UP000184278"/>
    </source>
</evidence>
<dbReference type="STRING" id="1121131.SAMN02745229_03778"/>
<dbReference type="EMBL" id="FQXK01000045">
    <property type="protein sequence ID" value="SHI88345.1"/>
    <property type="molecule type" value="Genomic_DNA"/>
</dbReference>
<evidence type="ECO:0000256" key="1">
    <source>
        <dbReference type="SAM" id="Phobius"/>
    </source>
</evidence>
<protein>
    <submittedName>
        <fullName evidence="2">Uncharacterized protein</fullName>
    </submittedName>
</protein>
<dbReference type="Proteomes" id="UP000184278">
    <property type="component" value="Unassembled WGS sequence"/>
</dbReference>
<accession>A0A1M6ESG3</accession>
<keyword evidence="1" id="KW-1133">Transmembrane helix</keyword>
<dbReference type="AlphaFoldDB" id="A0A1M6ESG3"/>
<organism evidence="2 3">
    <name type="scientific">Butyrivibrio fibrisolvens DSM 3071</name>
    <dbReference type="NCBI Taxonomy" id="1121131"/>
    <lineage>
        <taxon>Bacteria</taxon>
        <taxon>Bacillati</taxon>
        <taxon>Bacillota</taxon>
        <taxon>Clostridia</taxon>
        <taxon>Lachnospirales</taxon>
        <taxon>Lachnospiraceae</taxon>
        <taxon>Butyrivibrio</taxon>
    </lineage>
</organism>
<evidence type="ECO:0000313" key="2">
    <source>
        <dbReference type="EMBL" id="SHI88345.1"/>
    </source>
</evidence>
<feature type="transmembrane region" description="Helical" evidence="1">
    <location>
        <begin position="21"/>
        <end position="43"/>
    </location>
</feature>
<name>A0A1M6ESG3_BUTFI</name>
<sequence length="548" mass="64533">MFGRRVNFRIFWILGETMKAKIWLISWLVIVVSALSIFGFYVYKIDPFFHYHKPDLDEYYYILDNQRSQNDGITKHFNYDAIITGTSMTENFRKTEVDEIFGCDAIKVPFSGGRYKEVNDNVERGLKANDNIRLVIRCLDTLEGYTINDDTYMREDLGMYPTYLYDDNPFNDVQYIWNRDIIFGRVYQMTIDNDKEDFISGIRSFDEYSRWQSLYTFGINTVVPNGITDIVPENEIHLTEDEKIIIKKNIEENVIAVADNNPNVDFYYFFPPYSIKSWSNWKNEGVLYKNLEIEAYMMELIVPHRNIHLYSFNNRTDIIMDLNNYKDDWHYACWVNSLMLKWMHDGQYQLTEDNYKDYLKQEYDFYTTFDYASVNDQEDYEADFYAAALLNKELTGVDPIDVLNDDQVHVSINGAEVYKDNDGRYAYVSCHGTLARDYNTEPLADYIRDKGFIGIKFDVNLNDGYNYLSFYGQKIMDQGRLTAYVYDENGIVVREIEVNYSDLDNEVHQYVIDLSTISGKVTVVLNGAFVDYTGNPDSQYQFSNIYIF</sequence>